<dbReference type="Proteomes" id="UP000256748">
    <property type="component" value="Unassembled WGS sequence"/>
</dbReference>
<organism evidence="3 4">
    <name type="scientific">Rhizobium leguminosarum bv. trifolii</name>
    <dbReference type="NCBI Taxonomy" id="386"/>
    <lineage>
        <taxon>Bacteria</taxon>
        <taxon>Pseudomonadati</taxon>
        <taxon>Pseudomonadota</taxon>
        <taxon>Alphaproteobacteria</taxon>
        <taxon>Hyphomicrobiales</taxon>
        <taxon>Rhizobiaceae</taxon>
        <taxon>Rhizobium/Agrobacterium group</taxon>
        <taxon>Rhizobium</taxon>
    </lineage>
</organism>
<comment type="caution">
    <text evidence="3">The sequence shown here is derived from an EMBL/GenBank/DDBJ whole genome shotgun (WGS) entry which is preliminary data.</text>
</comment>
<protein>
    <submittedName>
        <fullName evidence="3">ABC transporter substrate-binding protein</fullName>
    </submittedName>
</protein>
<dbReference type="EMBL" id="NAOO01000041">
    <property type="protein sequence ID" value="RFB84534.1"/>
    <property type="molecule type" value="Genomic_DNA"/>
</dbReference>
<proteinExistence type="predicted"/>
<sequence>MKKTITGAAIALPLLFFGHGAMAGCGEVTIASMNWQSAEVLSNIDKIILNEGYGCSADIVVVDAASGITSQVEKGKPDIIPEAWVDLFPELVKAPLAEGRVVALVPSLSDGGQAGWFIPRYMLEKHPGLNKIEEILAHPEYFPSPEDSSKGAIFNGPTGWGGTIATNRLAKAFDVAGKGFSVIDTGSAAALDSSMAKAYERKEPWLGFYWEPTSLLGMYDMVPVDFGVKHDAAEWKRCTSVDTCTDPKPNSFPRDNVLTLASKSFIERTDPAAVDYLKARSWNNKTVNTLMAWMTENQATGEEGARHFLAEHPEIWTKWVSPKAAELLKASL</sequence>
<gene>
    <name evidence="3" type="ORF">B5K10_28735</name>
</gene>
<evidence type="ECO:0000313" key="3">
    <source>
        <dbReference type="EMBL" id="RFB84534.1"/>
    </source>
</evidence>
<accession>A0A3E1B424</accession>
<dbReference type="Gene3D" id="3.40.190.10">
    <property type="entry name" value="Periplasmic binding protein-like II"/>
    <property type="match status" value="1"/>
</dbReference>
<feature type="signal peptide" evidence="1">
    <location>
        <begin position="1"/>
        <end position="23"/>
    </location>
</feature>
<dbReference type="PROSITE" id="PS51257">
    <property type="entry name" value="PROKAR_LIPOPROTEIN"/>
    <property type="match status" value="1"/>
</dbReference>
<dbReference type="Pfam" id="PF04069">
    <property type="entry name" value="OpuAC"/>
    <property type="match status" value="1"/>
</dbReference>
<dbReference type="GO" id="GO:0022857">
    <property type="term" value="F:transmembrane transporter activity"/>
    <property type="evidence" value="ECO:0007669"/>
    <property type="project" value="InterPro"/>
</dbReference>
<evidence type="ECO:0000313" key="4">
    <source>
        <dbReference type="Proteomes" id="UP000256748"/>
    </source>
</evidence>
<dbReference type="Gene3D" id="3.40.190.100">
    <property type="entry name" value="Glycine betaine-binding periplasmic protein, domain 2"/>
    <property type="match status" value="1"/>
</dbReference>
<evidence type="ECO:0000256" key="1">
    <source>
        <dbReference type="SAM" id="SignalP"/>
    </source>
</evidence>
<dbReference type="SUPFAM" id="SSF53850">
    <property type="entry name" value="Periplasmic binding protein-like II"/>
    <property type="match status" value="1"/>
</dbReference>
<keyword evidence="1" id="KW-0732">Signal</keyword>
<dbReference type="AlphaFoldDB" id="A0A3E1B424"/>
<feature type="chain" id="PRO_5017673562" evidence="1">
    <location>
        <begin position="24"/>
        <end position="332"/>
    </location>
</feature>
<name>A0A3E1B424_RHILT</name>
<dbReference type="InterPro" id="IPR007210">
    <property type="entry name" value="ABC_Gly_betaine_transp_sub-bd"/>
</dbReference>
<feature type="domain" description="ABC-type glycine betaine transport system substrate-binding" evidence="2">
    <location>
        <begin position="27"/>
        <end position="311"/>
    </location>
</feature>
<dbReference type="RefSeq" id="WP_116275993.1">
    <property type="nucleotide sequence ID" value="NZ_KZ859530.1"/>
</dbReference>
<evidence type="ECO:0000259" key="2">
    <source>
        <dbReference type="Pfam" id="PF04069"/>
    </source>
</evidence>
<reference evidence="3 4" key="1">
    <citation type="submission" date="2017-03" db="EMBL/GenBank/DDBJ databases">
        <title>Genome analysis of Rhizobial strains effectives or ineffectives for nitrogen fixation isolated from bean seeds.</title>
        <authorList>
            <person name="Peralta H."/>
            <person name="Aguilar-Vera A."/>
            <person name="Mora Y."/>
            <person name="Vargas-Lagunas C."/>
            <person name="Girard L."/>
            <person name="Mora J."/>
        </authorList>
    </citation>
    <scope>NUCLEOTIDE SEQUENCE [LARGE SCALE GENOMIC DNA]</scope>
    <source>
        <strain evidence="3 4">CCGM5</strain>
    </source>
</reference>
<dbReference type="GO" id="GO:0043190">
    <property type="term" value="C:ATP-binding cassette (ABC) transporter complex"/>
    <property type="evidence" value="ECO:0007669"/>
    <property type="project" value="InterPro"/>
</dbReference>